<keyword evidence="2" id="KW-0479">Metal-binding</keyword>
<sequence>MGTGRGQGRGRRGWGPLILVPILAVGMQVTVNSVSIDGGAGSSVPAANPGPSPGASILNRALTEPPIVAAGPAVRFLSGDTDARTAARWSRCVPIRWTIDPMNIDASGVDESQEIARWISVVDSFAAATGYRFDYVTSRRGDAGHRPGVLPAIDGIDIVITYESADDVGDYRRPTLDETRRIAESWLSWTEDGSGAKIATVGSVIMDYRDLSTTTSTRQYDPTDRMALMSHEFGHVMGLGHDEDESTVMFDEWTAGKAGLTPADIEGLVLLAEEPCPQAGMTDEVESKTR</sequence>
<dbReference type="SUPFAM" id="SSF55486">
    <property type="entry name" value="Metalloproteases ('zincins'), catalytic domain"/>
    <property type="match status" value="1"/>
</dbReference>
<keyword evidence="3" id="KW-0378">Hydrolase</keyword>
<evidence type="ECO:0000256" key="3">
    <source>
        <dbReference type="ARBA" id="ARBA00022801"/>
    </source>
</evidence>
<reference evidence="6" key="1">
    <citation type="submission" date="2020-05" db="EMBL/GenBank/DDBJ databases">
        <authorList>
            <person name="Chiriac C."/>
            <person name="Salcher M."/>
            <person name="Ghai R."/>
            <person name="Kavagutti S V."/>
        </authorList>
    </citation>
    <scope>NUCLEOTIDE SEQUENCE</scope>
</reference>
<gene>
    <name evidence="6" type="ORF">UFOPK3772_00426</name>
</gene>
<evidence type="ECO:0000256" key="4">
    <source>
        <dbReference type="ARBA" id="ARBA00022833"/>
    </source>
</evidence>
<name>A0A6J7IU51_9ZZZZ</name>
<evidence type="ECO:0000259" key="5">
    <source>
        <dbReference type="Pfam" id="PF00413"/>
    </source>
</evidence>
<accession>A0A6J7IU51</accession>
<proteinExistence type="predicted"/>
<evidence type="ECO:0000256" key="1">
    <source>
        <dbReference type="ARBA" id="ARBA00022670"/>
    </source>
</evidence>
<protein>
    <submittedName>
        <fullName evidence="6">Unannotated protein</fullName>
    </submittedName>
</protein>
<keyword evidence="4" id="KW-0862">Zinc</keyword>
<keyword evidence="1" id="KW-0645">Protease</keyword>
<organism evidence="6">
    <name type="scientific">freshwater metagenome</name>
    <dbReference type="NCBI Taxonomy" id="449393"/>
    <lineage>
        <taxon>unclassified sequences</taxon>
        <taxon>metagenomes</taxon>
        <taxon>ecological metagenomes</taxon>
    </lineage>
</organism>
<evidence type="ECO:0000256" key="2">
    <source>
        <dbReference type="ARBA" id="ARBA00022723"/>
    </source>
</evidence>
<evidence type="ECO:0000313" key="6">
    <source>
        <dbReference type="EMBL" id="CAB4933707.1"/>
    </source>
</evidence>
<dbReference type="Pfam" id="PF00413">
    <property type="entry name" value="Peptidase_M10"/>
    <property type="match status" value="1"/>
</dbReference>
<dbReference type="AlphaFoldDB" id="A0A6J7IU51"/>
<dbReference type="GO" id="GO:0004222">
    <property type="term" value="F:metalloendopeptidase activity"/>
    <property type="evidence" value="ECO:0007669"/>
    <property type="project" value="InterPro"/>
</dbReference>
<dbReference type="InterPro" id="IPR024079">
    <property type="entry name" value="MetalloPept_cat_dom_sf"/>
</dbReference>
<dbReference type="GO" id="GO:0008270">
    <property type="term" value="F:zinc ion binding"/>
    <property type="evidence" value="ECO:0007669"/>
    <property type="project" value="InterPro"/>
</dbReference>
<feature type="domain" description="Peptidase M10 metallopeptidase" evidence="5">
    <location>
        <begin position="215"/>
        <end position="268"/>
    </location>
</feature>
<dbReference type="Gene3D" id="3.40.390.10">
    <property type="entry name" value="Collagenase (Catalytic Domain)"/>
    <property type="match status" value="1"/>
</dbReference>
<dbReference type="GO" id="GO:0031012">
    <property type="term" value="C:extracellular matrix"/>
    <property type="evidence" value="ECO:0007669"/>
    <property type="project" value="InterPro"/>
</dbReference>
<dbReference type="InterPro" id="IPR001818">
    <property type="entry name" value="Pept_M10_metallopeptidase"/>
</dbReference>
<dbReference type="EMBL" id="CAFBNE010000008">
    <property type="protein sequence ID" value="CAB4933707.1"/>
    <property type="molecule type" value="Genomic_DNA"/>
</dbReference>
<dbReference type="GO" id="GO:0006508">
    <property type="term" value="P:proteolysis"/>
    <property type="evidence" value="ECO:0007669"/>
    <property type="project" value="UniProtKB-KW"/>
</dbReference>